<evidence type="ECO:0000259" key="1">
    <source>
        <dbReference type="Pfam" id="PF08241"/>
    </source>
</evidence>
<dbReference type="Gene3D" id="3.40.50.150">
    <property type="entry name" value="Vaccinia Virus protein VP39"/>
    <property type="match status" value="1"/>
</dbReference>
<reference evidence="3" key="1">
    <citation type="submission" date="2018-05" db="EMBL/GenBank/DDBJ databases">
        <authorList>
            <person name="Feng T."/>
        </authorList>
    </citation>
    <scope>NUCLEOTIDE SEQUENCE [LARGE SCALE GENOMIC DNA]</scope>
    <source>
        <strain evidence="3">S27</strain>
    </source>
</reference>
<dbReference type="CDD" id="cd02440">
    <property type="entry name" value="AdoMet_MTases"/>
    <property type="match status" value="1"/>
</dbReference>
<dbReference type="EMBL" id="QHKS01000005">
    <property type="protein sequence ID" value="RDK03018.1"/>
    <property type="molecule type" value="Genomic_DNA"/>
</dbReference>
<gene>
    <name evidence="2" type="ORF">DLM46_08900</name>
</gene>
<dbReference type="GO" id="GO:0008757">
    <property type="term" value="F:S-adenosylmethionine-dependent methyltransferase activity"/>
    <property type="evidence" value="ECO:0007669"/>
    <property type="project" value="InterPro"/>
</dbReference>
<sequence length="265" mass="29185">MPDDPFAELKTLQREAWAVFVPLEAVTTMPAAELVRHARVFPQQSVLDVGCGTGVVALTAARLGARVCGLDLAPALIEHAKQNAALADVEIDFREGDVEALPYDDASFDVVLSQFGHMFAPRPEVAIAEMLRVLKPGGTIAFSTWPPEHFVGQMFALVGKYQPPPPGAAPPPQWGDPNIVRQRLGETVADIVFDRGVMCFPTLSPQHYRKALEETLGPVVKLVQTLQRDASRLAAFRAELDGYIGRHLENNMLRQHYLMTRAIKR</sequence>
<proteinExistence type="predicted"/>
<keyword evidence="2" id="KW-0808">Transferase</keyword>
<keyword evidence="2" id="KW-0489">Methyltransferase</keyword>
<comment type="caution">
    <text evidence="2">The sequence shown here is derived from an EMBL/GenBank/DDBJ whole genome shotgun (WGS) entry which is preliminary data.</text>
</comment>
<dbReference type="Proteomes" id="UP000254875">
    <property type="component" value="Unassembled WGS sequence"/>
</dbReference>
<evidence type="ECO:0000313" key="2">
    <source>
        <dbReference type="EMBL" id="RDK03018.1"/>
    </source>
</evidence>
<dbReference type="PANTHER" id="PTHR43591">
    <property type="entry name" value="METHYLTRANSFERASE"/>
    <property type="match status" value="1"/>
</dbReference>
<dbReference type="AlphaFoldDB" id="A0A370NBV9"/>
<evidence type="ECO:0000313" key="3">
    <source>
        <dbReference type="Proteomes" id="UP000254875"/>
    </source>
</evidence>
<dbReference type="Pfam" id="PF08241">
    <property type="entry name" value="Methyltransf_11"/>
    <property type="match status" value="1"/>
</dbReference>
<accession>A0A370NBV9</accession>
<keyword evidence="3" id="KW-1185">Reference proteome</keyword>
<dbReference type="InterPro" id="IPR013216">
    <property type="entry name" value="Methyltransf_11"/>
</dbReference>
<dbReference type="PANTHER" id="PTHR43591:SF24">
    <property type="entry name" value="2-METHOXY-6-POLYPRENYL-1,4-BENZOQUINOL METHYLASE, MITOCHONDRIAL"/>
    <property type="match status" value="1"/>
</dbReference>
<dbReference type="OrthoDB" id="9795634at2"/>
<organism evidence="2 3">
    <name type="scientific">Paraburkholderia lacunae</name>
    <dbReference type="NCBI Taxonomy" id="2211104"/>
    <lineage>
        <taxon>Bacteria</taxon>
        <taxon>Pseudomonadati</taxon>
        <taxon>Pseudomonadota</taxon>
        <taxon>Betaproteobacteria</taxon>
        <taxon>Burkholderiales</taxon>
        <taxon>Burkholderiaceae</taxon>
        <taxon>Paraburkholderia</taxon>
    </lineage>
</organism>
<feature type="domain" description="Methyltransferase type 11" evidence="1">
    <location>
        <begin position="47"/>
        <end position="142"/>
    </location>
</feature>
<dbReference type="GO" id="GO:0032259">
    <property type="term" value="P:methylation"/>
    <property type="evidence" value="ECO:0007669"/>
    <property type="project" value="UniProtKB-KW"/>
</dbReference>
<name>A0A370NBV9_9BURK</name>
<dbReference type="InterPro" id="IPR029063">
    <property type="entry name" value="SAM-dependent_MTases_sf"/>
</dbReference>
<protein>
    <submittedName>
        <fullName evidence="2">SAM-dependent methyltransferase</fullName>
    </submittedName>
</protein>
<dbReference type="SUPFAM" id="SSF53335">
    <property type="entry name" value="S-adenosyl-L-methionine-dependent methyltransferases"/>
    <property type="match status" value="1"/>
</dbReference>